<dbReference type="Proteomes" id="UP000637383">
    <property type="component" value="Unassembled WGS sequence"/>
</dbReference>
<gene>
    <name evidence="1" type="ORF">H6H03_24210</name>
</gene>
<accession>A0ABR8KF76</accession>
<sequence>MSFTGKGLKCELNAFGLLYQCRSSLSIITHFDRTNRTDGVTARRRRSRTSCTSFVEEGGAALSTLRNNQLYSL</sequence>
<evidence type="ECO:0000313" key="1">
    <source>
        <dbReference type="EMBL" id="MBD2736950.1"/>
    </source>
</evidence>
<keyword evidence="2" id="KW-1185">Reference proteome</keyword>
<reference evidence="1 2" key="1">
    <citation type="journal article" date="2020" name="ISME J.">
        <title>Comparative genomics reveals insights into cyanobacterial evolution and habitat adaptation.</title>
        <authorList>
            <person name="Chen M.Y."/>
            <person name="Teng W.K."/>
            <person name="Zhao L."/>
            <person name="Hu C.X."/>
            <person name="Zhou Y.K."/>
            <person name="Han B.P."/>
            <person name="Song L.R."/>
            <person name="Shu W.S."/>
        </authorList>
    </citation>
    <scope>NUCLEOTIDE SEQUENCE [LARGE SCALE GENOMIC DNA]</scope>
    <source>
        <strain evidence="1 2">FACHB-159</strain>
    </source>
</reference>
<dbReference type="EMBL" id="JACJTU010000025">
    <property type="protein sequence ID" value="MBD2736950.1"/>
    <property type="molecule type" value="Genomic_DNA"/>
</dbReference>
<name>A0ABR8KF76_9NOSO</name>
<proteinExistence type="predicted"/>
<evidence type="ECO:0000313" key="2">
    <source>
        <dbReference type="Proteomes" id="UP000637383"/>
    </source>
</evidence>
<organism evidence="1 2">
    <name type="scientific">Nostoc paludosum FACHB-159</name>
    <dbReference type="NCBI Taxonomy" id="2692908"/>
    <lineage>
        <taxon>Bacteria</taxon>
        <taxon>Bacillati</taxon>
        <taxon>Cyanobacteriota</taxon>
        <taxon>Cyanophyceae</taxon>
        <taxon>Nostocales</taxon>
        <taxon>Nostocaceae</taxon>
        <taxon>Nostoc</taxon>
    </lineage>
</organism>
<protein>
    <submittedName>
        <fullName evidence="1">Uncharacterized protein</fullName>
    </submittedName>
</protein>
<dbReference type="RefSeq" id="WP_190957544.1">
    <property type="nucleotide sequence ID" value="NZ_JACJTU010000025.1"/>
</dbReference>
<comment type="caution">
    <text evidence="1">The sequence shown here is derived from an EMBL/GenBank/DDBJ whole genome shotgun (WGS) entry which is preliminary data.</text>
</comment>